<keyword evidence="1" id="KW-0732">Signal</keyword>
<dbReference type="PANTHER" id="PTHR30336">
    <property type="entry name" value="INNER MEMBRANE PROTEIN, PROBABLE PERMEASE"/>
    <property type="match status" value="1"/>
</dbReference>
<dbReference type="RefSeq" id="WP_194424431.1">
    <property type="nucleotide sequence ID" value="NZ_BAAAPT010000002.1"/>
</dbReference>
<dbReference type="Proteomes" id="UP001291912">
    <property type="component" value="Unassembled WGS sequence"/>
</dbReference>
<dbReference type="InterPro" id="IPR051599">
    <property type="entry name" value="Cell_Envelope_Assoc"/>
</dbReference>
<evidence type="ECO:0000259" key="2">
    <source>
        <dbReference type="Pfam" id="PF02698"/>
    </source>
</evidence>
<name>A0ABU5N780_9MICO</name>
<evidence type="ECO:0000313" key="3">
    <source>
        <dbReference type="EMBL" id="MDZ8161924.1"/>
    </source>
</evidence>
<gene>
    <name evidence="3" type="ORF">R2Q92_08715</name>
</gene>
<proteinExistence type="predicted"/>
<keyword evidence="4" id="KW-1185">Reference proteome</keyword>
<feature type="domain" description="DUF218" evidence="2">
    <location>
        <begin position="48"/>
        <end position="158"/>
    </location>
</feature>
<feature type="signal peptide" evidence="1">
    <location>
        <begin position="1"/>
        <end position="24"/>
    </location>
</feature>
<dbReference type="Gene3D" id="3.40.50.620">
    <property type="entry name" value="HUPs"/>
    <property type="match status" value="1"/>
</dbReference>
<comment type="caution">
    <text evidence="3">The sequence shown here is derived from an EMBL/GenBank/DDBJ whole genome shotgun (WGS) entry which is preliminary data.</text>
</comment>
<dbReference type="InterPro" id="IPR003848">
    <property type="entry name" value="DUF218"/>
</dbReference>
<organism evidence="3 4">
    <name type="scientific">Microbacterium aquimaris</name>
    <dbReference type="NCBI Taxonomy" id="459816"/>
    <lineage>
        <taxon>Bacteria</taxon>
        <taxon>Bacillati</taxon>
        <taxon>Actinomycetota</taxon>
        <taxon>Actinomycetes</taxon>
        <taxon>Micrococcales</taxon>
        <taxon>Microbacteriaceae</taxon>
        <taxon>Microbacterium</taxon>
    </lineage>
</organism>
<reference evidence="3 4" key="1">
    <citation type="submission" date="2023-10" db="EMBL/GenBank/DDBJ databases">
        <title>Microbacterium xanthum sp. nov., isolated from seaweed.</title>
        <authorList>
            <person name="Lee S.D."/>
        </authorList>
    </citation>
    <scope>NUCLEOTIDE SEQUENCE [LARGE SCALE GENOMIC DNA]</scope>
    <source>
        <strain evidence="3 4">KCTC 19124</strain>
    </source>
</reference>
<protein>
    <submittedName>
        <fullName evidence="3">ElyC/SanA/YdcF family protein</fullName>
    </submittedName>
</protein>
<accession>A0ABU5N780</accession>
<dbReference type="EMBL" id="JAWJYN010000002">
    <property type="protein sequence ID" value="MDZ8161924.1"/>
    <property type="molecule type" value="Genomic_DNA"/>
</dbReference>
<evidence type="ECO:0000256" key="1">
    <source>
        <dbReference type="SAM" id="SignalP"/>
    </source>
</evidence>
<sequence length="201" mass="22202">MIRARRHLTAATVAAASLAAVAFAADLFHWRSSRRGLPVPPPDVPASEAIVVLGYGNRGTRANAVNRYRVRAGLRSIDPRVPRTTVVLSGGPVHSAEPEARIMARYARRRGYRGRLVLETESMSTRENLLRVIPLVEDADSLVLVSNSPHAEMARAALGEMRPDLAARLRRAAEHRFGEVLPFKVLGTVIAMRHRRRLPRA</sequence>
<feature type="chain" id="PRO_5046275596" evidence="1">
    <location>
        <begin position="25"/>
        <end position="201"/>
    </location>
</feature>
<dbReference type="InterPro" id="IPR014729">
    <property type="entry name" value="Rossmann-like_a/b/a_fold"/>
</dbReference>
<dbReference type="PANTHER" id="PTHR30336:SF20">
    <property type="entry name" value="DUF218 DOMAIN-CONTAINING PROTEIN"/>
    <property type="match status" value="1"/>
</dbReference>
<dbReference type="Pfam" id="PF02698">
    <property type="entry name" value="DUF218"/>
    <property type="match status" value="1"/>
</dbReference>
<evidence type="ECO:0000313" key="4">
    <source>
        <dbReference type="Proteomes" id="UP001291912"/>
    </source>
</evidence>